<accession>A0A9N9SN14</accession>
<gene>
    <name evidence="2" type="ORF">PHAECO_LOCUS12483</name>
</gene>
<protein>
    <submittedName>
        <fullName evidence="2">Uncharacterized protein</fullName>
    </submittedName>
</protein>
<feature type="compositionally biased region" description="Acidic residues" evidence="1">
    <location>
        <begin position="76"/>
        <end position="86"/>
    </location>
</feature>
<dbReference type="AlphaFoldDB" id="A0A9N9SN14"/>
<evidence type="ECO:0000313" key="2">
    <source>
        <dbReference type="EMBL" id="CAG9825729.1"/>
    </source>
</evidence>
<keyword evidence="3" id="KW-1185">Reference proteome</keyword>
<feature type="compositionally biased region" description="Acidic residues" evidence="1">
    <location>
        <begin position="93"/>
        <end position="107"/>
    </location>
</feature>
<organism evidence="2 3">
    <name type="scientific">Phaedon cochleariae</name>
    <name type="common">Mustard beetle</name>
    <dbReference type="NCBI Taxonomy" id="80249"/>
    <lineage>
        <taxon>Eukaryota</taxon>
        <taxon>Metazoa</taxon>
        <taxon>Ecdysozoa</taxon>
        <taxon>Arthropoda</taxon>
        <taxon>Hexapoda</taxon>
        <taxon>Insecta</taxon>
        <taxon>Pterygota</taxon>
        <taxon>Neoptera</taxon>
        <taxon>Endopterygota</taxon>
        <taxon>Coleoptera</taxon>
        <taxon>Polyphaga</taxon>
        <taxon>Cucujiformia</taxon>
        <taxon>Chrysomeloidea</taxon>
        <taxon>Chrysomelidae</taxon>
        <taxon>Chrysomelinae</taxon>
        <taxon>Chrysomelini</taxon>
        <taxon>Phaedon</taxon>
    </lineage>
</organism>
<name>A0A9N9SN14_PHACE</name>
<dbReference type="Proteomes" id="UP001153737">
    <property type="component" value="Chromosome 9"/>
</dbReference>
<feature type="region of interest" description="Disordered" evidence="1">
    <location>
        <begin position="60"/>
        <end position="126"/>
    </location>
</feature>
<reference evidence="2" key="1">
    <citation type="submission" date="2022-01" db="EMBL/GenBank/DDBJ databases">
        <authorList>
            <person name="King R."/>
        </authorList>
    </citation>
    <scope>NUCLEOTIDE SEQUENCE</scope>
</reference>
<dbReference type="EMBL" id="OU896715">
    <property type="protein sequence ID" value="CAG9825729.1"/>
    <property type="molecule type" value="Genomic_DNA"/>
</dbReference>
<evidence type="ECO:0000256" key="1">
    <source>
        <dbReference type="SAM" id="MobiDB-lite"/>
    </source>
</evidence>
<sequence>MDETPRLLQKSYEEKARNKKWTGSFENEKMEIRRRNVILTTVYARERYIIHTCTNLTEVTDDDDENEQNIDACTENNDDREDDDENDNRSNDKDDDTNDDVDNDAVDNDTSNVENEKTKRQSKINRNIITKVRRNIAKKPQAQSETASAVVVKYLLEKKQLMPR</sequence>
<evidence type="ECO:0000313" key="3">
    <source>
        <dbReference type="Proteomes" id="UP001153737"/>
    </source>
</evidence>
<reference evidence="2" key="2">
    <citation type="submission" date="2022-10" db="EMBL/GenBank/DDBJ databases">
        <authorList>
            <consortium name="ENA_rothamsted_submissions"/>
            <consortium name="culmorum"/>
            <person name="King R."/>
        </authorList>
    </citation>
    <scope>NUCLEOTIDE SEQUENCE</scope>
</reference>
<proteinExistence type="predicted"/>